<evidence type="ECO:0000256" key="2">
    <source>
        <dbReference type="SAM" id="Phobius"/>
    </source>
</evidence>
<reference evidence="4 5" key="1">
    <citation type="submission" date="2023-06" db="EMBL/GenBank/DDBJ databases">
        <authorList>
            <person name="Yushchuk O."/>
            <person name="Binda E."/>
            <person name="Ruckert-Reed C."/>
            <person name="Fedorenko V."/>
            <person name="Kalinowski J."/>
            <person name="Marinelli F."/>
        </authorList>
    </citation>
    <scope>NUCLEOTIDE SEQUENCE [LARGE SCALE GENOMIC DNA]</scope>
    <source>
        <strain evidence="4 5">NRRL 3884</strain>
    </source>
</reference>
<feature type="transmembrane region" description="Helical" evidence="2">
    <location>
        <begin position="454"/>
        <end position="474"/>
    </location>
</feature>
<sequence length="483" mass="47199">MPLGRPAVARSLGAAAALAVLAVPAAPARAGAACDLGGFAATSQADLARITVLDPGPLAPNLPALTGVRLAPAHSDVDSDRRLGKSRATAGYADAKLLGMHLPGLPPRDAEATHLAPGQRPGPVTAGLAALNAGGLAEARLGTATAQARWDDRYRCGRTGPLTRAATMLEGLGILGGGGSGTVVQAAGGRTGLPVGGRTSLLKVGPTGSAQSASDVVRAGGGRVGVRSGAGLALAGLTLFEGTPQEITAKVLTQPTLEVVAGGKPRVNYRPAVLSIRSAGKAVGGLDAGHGSVSLSLLGRLAQDRPASLLSVRLSLGEPTRRIQGASVSAEVASVRVEVRLGAAHLLDVALGYLSVSATAPCRVGSAVSRPRASAAEAPSTARSSAPASAAQSPASASAERPVAGAAPQAVSRHTSPADPAAGRDASTGPLVSGGQPDSGTPSAGGLALTGANVAAVGLGGVALIVVGAGALVLSRRRRGIER</sequence>
<feature type="signal peptide" evidence="3">
    <location>
        <begin position="1"/>
        <end position="32"/>
    </location>
</feature>
<organism evidence="4 5">
    <name type="scientific">Actinoplanes oblitus</name>
    <dbReference type="NCBI Taxonomy" id="3040509"/>
    <lineage>
        <taxon>Bacteria</taxon>
        <taxon>Bacillati</taxon>
        <taxon>Actinomycetota</taxon>
        <taxon>Actinomycetes</taxon>
        <taxon>Micromonosporales</taxon>
        <taxon>Micromonosporaceae</taxon>
        <taxon>Actinoplanes</taxon>
    </lineage>
</organism>
<evidence type="ECO:0000256" key="1">
    <source>
        <dbReference type="SAM" id="MobiDB-lite"/>
    </source>
</evidence>
<feature type="compositionally biased region" description="Low complexity" evidence="1">
    <location>
        <begin position="375"/>
        <end position="402"/>
    </location>
</feature>
<keyword evidence="2" id="KW-0472">Membrane</keyword>
<evidence type="ECO:0008006" key="6">
    <source>
        <dbReference type="Google" id="ProtNLM"/>
    </source>
</evidence>
<accession>A0ABY8WMK3</accession>
<dbReference type="EMBL" id="CP126980">
    <property type="protein sequence ID" value="WIM98328.1"/>
    <property type="molecule type" value="Genomic_DNA"/>
</dbReference>
<protein>
    <recommendedName>
        <fullName evidence="6">Gram-positive cocci surface proteins LPxTG domain-containing protein</fullName>
    </recommendedName>
</protein>
<evidence type="ECO:0000313" key="5">
    <source>
        <dbReference type="Proteomes" id="UP001240150"/>
    </source>
</evidence>
<evidence type="ECO:0000256" key="3">
    <source>
        <dbReference type="SAM" id="SignalP"/>
    </source>
</evidence>
<evidence type="ECO:0000313" key="4">
    <source>
        <dbReference type="EMBL" id="WIM98328.1"/>
    </source>
</evidence>
<keyword evidence="3" id="KW-0732">Signal</keyword>
<keyword evidence="5" id="KW-1185">Reference proteome</keyword>
<name>A0ABY8WMK3_9ACTN</name>
<keyword evidence="2" id="KW-1133">Transmembrane helix</keyword>
<dbReference type="RefSeq" id="WP_284919711.1">
    <property type="nucleotide sequence ID" value="NZ_CP126980.1"/>
</dbReference>
<keyword evidence="2" id="KW-0812">Transmembrane</keyword>
<feature type="region of interest" description="Disordered" evidence="1">
    <location>
        <begin position="375"/>
        <end position="444"/>
    </location>
</feature>
<dbReference type="Proteomes" id="UP001240150">
    <property type="component" value="Chromosome"/>
</dbReference>
<gene>
    <name evidence="4" type="ORF">ACTOB_001926</name>
</gene>
<feature type="chain" id="PRO_5046134036" description="Gram-positive cocci surface proteins LPxTG domain-containing protein" evidence="3">
    <location>
        <begin position="33"/>
        <end position="483"/>
    </location>
</feature>
<proteinExistence type="predicted"/>